<gene>
    <name evidence="1" type="ORF">Tco_0747518</name>
</gene>
<evidence type="ECO:0000313" key="1">
    <source>
        <dbReference type="EMBL" id="GJS80977.1"/>
    </source>
</evidence>
<reference evidence="1" key="1">
    <citation type="journal article" date="2022" name="Int. J. Mol. Sci.">
        <title>Draft Genome of Tanacetum Coccineum: Genomic Comparison of Closely Related Tanacetum-Family Plants.</title>
        <authorList>
            <person name="Yamashiro T."/>
            <person name="Shiraishi A."/>
            <person name="Nakayama K."/>
            <person name="Satake H."/>
        </authorList>
    </citation>
    <scope>NUCLEOTIDE SEQUENCE</scope>
</reference>
<evidence type="ECO:0000313" key="2">
    <source>
        <dbReference type="Proteomes" id="UP001151760"/>
    </source>
</evidence>
<reference evidence="1" key="2">
    <citation type="submission" date="2022-01" db="EMBL/GenBank/DDBJ databases">
        <authorList>
            <person name="Yamashiro T."/>
            <person name="Shiraishi A."/>
            <person name="Satake H."/>
            <person name="Nakayama K."/>
        </authorList>
    </citation>
    <scope>NUCLEOTIDE SEQUENCE</scope>
</reference>
<dbReference type="EMBL" id="BQNB010010712">
    <property type="protein sequence ID" value="GJS80977.1"/>
    <property type="molecule type" value="Genomic_DNA"/>
</dbReference>
<name>A0ABQ4YVP8_9ASTR</name>
<accession>A0ABQ4YVP8</accession>
<comment type="caution">
    <text evidence="1">The sequence shown here is derived from an EMBL/GenBank/DDBJ whole genome shotgun (WGS) entry which is preliminary data.</text>
</comment>
<dbReference type="Proteomes" id="UP001151760">
    <property type="component" value="Unassembled WGS sequence"/>
</dbReference>
<proteinExistence type="predicted"/>
<protein>
    <submittedName>
        <fullName evidence="1">Uncharacterized protein</fullName>
    </submittedName>
</protein>
<keyword evidence="2" id="KW-1185">Reference proteome</keyword>
<sequence>MSLFQVQGLAKWSGQGSVEEASKQEDAAAKEVREDGERPLLLVVQELTSEVARYKEKWSAVVVCCSRYKEKCLLIDPRQKYGQILRSRKQLPVTYKNDYVRLYKPDKPQLLYFCKPSHSDFIAISGTNTHSGSSQ</sequence>
<organism evidence="1 2">
    <name type="scientific">Tanacetum coccineum</name>
    <dbReference type="NCBI Taxonomy" id="301880"/>
    <lineage>
        <taxon>Eukaryota</taxon>
        <taxon>Viridiplantae</taxon>
        <taxon>Streptophyta</taxon>
        <taxon>Embryophyta</taxon>
        <taxon>Tracheophyta</taxon>
        <taxon>Spermatophyta</taxon>
        <taxon>Magnoliopsida</taxon>
        <taxon>eudicotyledons</taxon>
        <taxon>Gunneridae</taxon>
        <taxon>Pentapetalae</taxon>
        <taxon>asterids</taxon>
        <taxon>campanulids</taxon>
        <taxon>Asterales</taxon>
        <taxon>Asteraceae</taxon>
        <taxon>Asteroideae</taxon>
        <taxon>Anthemideae</taxon>
        <taxon>Anthemidinae</taxon>
        <taxon>Tanacetum</taxon>
    </lineage>
</organism>